<feature type="compositionally biased region" description="Acidic residues" evidence="1">
    <location>
        <begin position="9"/>
        <end position="19"/>
    </location>
</feature>
<sequence>MSTDKQQPVDEEVQDEVTDDGATIAAEHRQAQASGEVFEGEPGGER</sequence>
<feature type="region of interest" description="Disordered" evidence="1">
    <location>
        <begin position="1"/>
        <end position="46"/>
    </location>
</feature>
<dbReference type="AlphaFoldDB" id="A0AAW4PIC3"/>
<proteinExistence type="predicted"/>
<accession>A0AAW4PIC3</accession>
<dbReference type="Proteomes" id="UP001430455">
    <property type="component" value="Unassembled WGS sequence"/>
</dbReference>
<organism evidence="2 3">
    <name type="scientific">Haloarcula nitratireducens</name>
    <dbReference type="NCBI Taxonomy" id="2487749"/>
    <lineage>
        <taxon>Archaea</taxon>
        <taxon>Methanobacteriati</taxon>
        <taxon>Methanobacteriota</taxon>
        <taxon>Stenosarchaea group</taxon>
        <taxon>Halobacteria</taxon>
        <taxon>Halobacteriales</taxon>
        <taxon>Haloarculaceae</taxon>
        <taxon>Haloarcula</taxon>
    </lineage>
</organism>
<dbReference type="RefSeq" id="WP_220581976.1">
    <property type="nucleotide sequence ID" value="NZ_RKLT01000019.1"/>
</dbReference>
<comment type="caution">
    <text evidence="2">The sequence shown here is derived from an EMBL/GenBank/DDBJ whole genome shotgun (WGS) entry which is preliminary data.</text>
</comment>
<gene>
    <name evidence="2" type="ORF">EGH23_21145</name>
</gene>
<evidence type="ECO:0000256" key="1">
    <source>
        <dbReference type="SAM" id="MobiDB-lite"/>
    </source>
</evidence>
<name>A0AAW4PIC3_9EURY</name>
<dbReference type="EMBL" id="RKLT01000019">
    <property type="protein sequence ID" value="MBX0297388.1"/>
    <property type="molecule type" value="Genomic_DNA"/>
</dbReference>
<reference evidence="2 3" key="1">
    <citation type="submission" date="2021-06" db="EMBL/GenBank/DDBJ databases">
        <title>Halomicroarcula sp. a new haloarchaeum isolated from saline soil.</title>
        <authorList>
            <person name="Duran-Viseras A."/>
            <person name="Sanchez-Porro C."/>
            <person name="Ventosa A."/>
        </authorList>
    </citation>
    <scope>NUCLEOTIDE SEQUENCE [LARGE SCALE GENOMIC DNA]</scope>
    <source>
        <strain evidence="2 3">F27</strain>
    </source>
</reference>
<protein>
    <submittedName>
        <fullName evidence="2">Uncharacterized protein</fullName>
    </submittedName>
</protein>
<evidence type="ECO:0000313" key="3">
    <source>
        <dbReference type="Proteomes" id="UP001430455"/>
    </source>
</evidence>
<evidence type="ECO:0000313" key="2">
    <source>
        <dbReference type="EMBL" id="MBX0297388.1"/>
    </source>
</evidence>
<keyword evidence="3" id="KW-1185">Reference proteome</keyword>